<dbReference type="Ensembl" id="ENSCINT00000036205.1">
    <property type="protein sequence ID" value="ENSCINP00000034583.1"/>
    <property type="gene ID" value="ENSCING00000020096.1"/>
</dbReference>
<evidence type="ECO:0000313" key="4">
    <source>
        <dbReference type="Ensembl" id="ENSCINP00000034583.1"/>
    </source>
</evidence>
<dbReference type="HOGENOM" id="CLU_2043302_0_0_1"/>
<dbReference type="AlphaFoldDB" id="H2XY49"/>
<dbReference type="Proteomes" id="UP000008144">
    <property type="component" value="Chromosome 3"/>
</dbReference>
<dbReference type="InterPro" id="IPR050734">
    <property type="entry name" value="PIH1/Kintoun_subfamily"/>
</dbReference>
<feature type="region of interest" description="Disordered" evidence="2">
    <location>
        <begin position="1"/>
        <end position="21"/>
    </location>
</feature>
<dbReference type="InterPro" id="IPR012981">
    <property type="entry name" value="PIH1_N"/>
</dbReference>
<organism evidence="4 5">
    <name type="scientific">Ciona intestinalis</name>
    <name type="common">Transparent sea squirt</name>
    <name type="synonym">Ascidia intestinalis</name>
    <dbReference type="NCBI Taxonomy" id="7719"/>
    <lineage>
        <taxon>Eukaryota</taxon>
        <taxon>Metazoa</taxon>
        <taxon>Chordata</taxon>
        <taxon>Tunicata</taxon>
        <taxon>Ascidiacea</taxon>
        <taxon>Phlebobranchia</taxon>
        <taxon>Cionidae</taxon>
        <taxon>Ciona</taxon>
    </lineage>
</organism>
<dbReference type="GeneTree" id="ENSGT00510000048466"/>
<feature type="domain" description="PIH1 N-terminal" evidence="3">
    <location>
        <begin position="4"/>
        <end position="98"/>
    </location>
</feature>
<evidence type="ECO:0000256" key="2">
    <source>
        <dbReference type="SAM" id="MobiDB-lite"/>
    </source>
</evidence>
<sequence>MQGKTRGMQWSIPHSVSQAREDVDKSGTKCMVYDVVFHPDTYYLLKKNDRFRKMIHDTALDAVERQFDVELDKVNIRMPKMTFKGLPMSSVIRTPHSNETVKDSSSLEDVDVRLRPPFADG</sequence>
<reference evidence="4" key="2">
    <citation type="journal article" date="2008" name="Genome Biol.">
        <title>Improved genome assembly and evidence-based global gene model set for the chordate Ciona intestinalis: new insight into intron and operon populations.</title>
        <authorList>
            <person name="Satou Y."/>
            <person name="Mineta K."/>
            <person name="Ogasawara M."/>
            <person name="Sasakura Y."/>
            <person name="Shoguchi E."/>
            <person name="Ueno K."/>
            <person name="Yamada L."/>
            <person name="Matsumoto J."/>
            <person name="Wasserscheid J."/>
            <person name="Dewar K."/>
            <person name="Wiley G.B."/>
            <person name="Macmil S.L."/>
            <person name="Roe B.A."/>
            <person name="Zeller R.W."/>
            <person name="Hastings K.E."/>
            <person name="Lemaire P."/>
            <person name="Lindquist E."/>
            <person name="Endo T."/>
            <person name="Hotta K."/>
            <person name="Inaba K."/>
        </authorList>
    </citation>
    <scope>NUCLEOTIDE SEQUENCE [LARGE SCALE GENOMIC DNA]</scope>
    <source>
        <strain evidence="4">wild type</strain>
    </source>
</reference>
<dbReference type="EMBL" id="EAAA01001636">
    <property type="status" value="NOT_ANNOTATED_CDS"/>
    <property type="molecule type" value="Genomic_DNA"/>
</dbReference>
<name>H2XY49_CIOIN</name>
<proteinExistence type="inferred from homology"/>
<dbReference type="Pfam" id="PF08190">
    <property type="entry name" value="PIH1"/>
    <property type="match status" value="1"/>
</dbReference>
<evidence type="ECO:0000259" key="3">
    <source>
        <dbReference type="Pfam" id="PF08190"/>
    </source>
</evidence>
<reference evidence="4" key="4">
    <citation type="submission" date="2025-09" db="UniProtKB">
        <authorList>
            <consortium name="Ensembl"/>
        </authorList>
    </citation>
    <scope>IDENTIFICATION</scope>
</reference>
<keyword evidence="5" id="KW-1185">Reference proteome</keyword>
<dbReference type="InParanoid" id="H2XY49"/>
<protein>
    <recommendedName>
        <fullName evidence="3">PIH1 N-terminal domain-containing protein</fullName>
    </recommendedName>
</protein>
<dbReference type="PANTHER" id="PTHR22997:SF3">
    <property type="entry name" value="PROTEIN KINTOUN"/>
    <property type="match status" value="1"/>
</dbReference>
<reference evidence="4" key="3">
    <citation type="submission" date="2025-08" db="UniProtKB">
        <authorList>
            <consortium name="Ensembl"/>
        </authorList>
    </citation>
    <scope>IDENTIFICATION</scope>
</reference>
<evidence type="ECO:0000313" key="5">
    <source>
        <dbReference type="Proteomes" id="UP000008144"/>
    </source>
</evidence>
<reference evidence="5" key="1">
    <citation type="journal article" date="2002" name="Science">
        <title>The draft genome of Ciona intestinalis: insights into chordate and vertebrate origins.</title>
        <authorList>
            <person name="Dehal P."/>
            <person name="Satou Y."/>
            <person name="Campbell R.K."/>
            <person name="Chapman J."/>
            <person name="Degnan B."/>
            <person name="De Tomaso A."/>
            <person name="Davidson B."/>
            <person name="Di Gregorio A."/>
            <person name="Gelpke M."/>
            <person name="Goodstein D.M."/>
            <person name="Harafuji N."/>
            <person name="Hastings K.E."/>
            <person name="Ho I."/>
            <person name="Hotta K."/>
            <person name="Huang W."/>
            <person name="Kawashima T."/>
            <person name="Lemaire P."/>
            <person name="Martinez D."/>
            <person name="Meinertzhagen I.A."/>
            <person name="Necula S."/>
            <person name="Nonaka M."/>
            <person name="Putnam N."/>
            <person name="Rash S."/>
            <person name="Saiga H."/>
            <person name="Satake M."/>
            <person name="Terry A."/>
            <person name="Yamada L."/>
            <person name="Wang H.G."/>
            <person name="Awazu S."/>
            <person name="Azumi K."/>
            <person name="Boore J."/>
            <person name="Branno M."/>
            <person name="Chin-Bow S."/>
            <person name="DeSantis R."/>
            <person name="Doyle S."/>
            <person name="Francino P."/>
            <person name="Keys D.N."/>
            <person name="Haga S."/>
            <person name="Hayashi H."/>
            <person name="Hino K."/>
            <person name="Imai K.S."/>
            <person name="Inaba K."/>
            <person name="Kano S."/>
            <person name="Kobayashi K."/>
            <person name="Kobayashi M."/>
            <person name="Lee B.I."/>
            <person name="Makabe K.W."/>
            <person name="Manohar C."/>
            <person name="Matassi G."/>
            <person name="Medina M."/>
            <person name="Mochizuki Y."/>
            <person name="Mount S."/>
            <person name="Morishita T."/>
            <person name="Miura S."/>
            <person name="Nakayama A."/>
            <person name="Nishizaka S."/>
            <person name="Nomoto H."/>
            <person name="Ohta F."/>
            <person name="Oishi K."/>
            <person name="Rigoutsos I."/>
            <person name="Sano M."/>
            <person name="Sasaki A."/>
            <person name="Sasakura Y."/>
            <person name="Shoguchi E."/>
            <person name="Shin-i T."/>
            <person name="Spagnuolo A."/>
            <person name="Stainier D."/>
            <person name="Suzuki M.M."/>
            <person name="Tassy O."/>
            <person name="Takatori N."/>
            <person name="Tokuoka M."/>
            <person name="Yagi K."/>
            <person name="Yoshizaki F."/>
            <person name="Wada S."/>
            <person name="Zhang C."/>
            <person name="Hyatt P.D."/>
            <person name="Larimer F."/>
            <person name="Detter C."/>
            <person name="Doggett N."/>
            <person name="Glavina T."/>
            <person name="Hawkins T."/>
            <person name="Richardson P."/>
            <person name="Lucas S."/>
            <person name="Kohara Y."/>
            <person name="Levine M."/>
            <person name="Satoh N."/>
            <person name="Rokhsar D.S."/>
        </authorList>
    </citation>
    <scope>NUCLEOTIDE SEQUENCE [LARGE SCALE GENOMIC DNA]</scope>
</reference>
<dbReference type="PANTHER" id="PTHR22997">
    <property type="entry name" value="PIH1 DOMAIN-CONTAINING PROTEIN 1"/>
    <property type="match status" value="1"/>
</dbReference>
<dbReference type="STRING" id="7719.ENSCINP00000034583"/>
<evidence type="ECO:0000256" key="1">
    <source>
        <dbReference type="ARBA" id="ARBA00008511"/>
    </source>
</evidence>
<accession>H2XY49</accession>
<comment type="similarity">
    <text evidence="1">Belongs to the PIH1 family.</text>
</comment>